<keyword evidence="3" id="KW-0731">Sigma factor</keyword>
<evidence type="ECO:0000256" key="5">
    <source>
        <dbReference type="ARBA" id="ARBA00023163"/>
    </source>
</evidence>
<dbReference type="Pfam" id="PF04542">
    <property type="entry name" value="Sigma70_r2"/>
    <property type="match status" value="1"/>
</dbReference>
<dbReference type="Gene3D" id="1.10.10.10">
    <property type="entry name" value="Winged helix-like DNA-binding domain superfamily/Winged helix DNA-binding domain"/>
    <property type="match status" value="1"/>
</dbReference>
<sequence>MAIHTYELNSLTEQPDAILAKQAINGEEKAFEILVRRYQSPIFSFVYHFVKDYDLTCDITQQVFLRFYSTLPNLKTEEPFKGWLFQVARHCCIDEMRRKHRQAIPFSRLDLEKDDEGRFSLDDIPDFHALPDEEAERHDLQRRVWYAIGTLPPKFRAVVALRYAFQMKFSEIGKQLGMPEPTAKTYFSRAKTQLQRKLYTETRMANV</sequence>
<dbReference type="EMBL" id="CP035758">
    <property type="protein sequence ID" value="QBD78712.1"/>
    <property type="molecule type" value="Genomic_DNA"/>
</dbReference>
<dbReference type="OrthoDB" id="9784984at2"/>
<dbReference type="InterPro" id="IPR007627">
    <property type="entry name" value="RNA_pol_sigma70_r2"/>
</dbReference>
<dbReference type="RefSeq" id="WP_129889765.1">
    <property type="nucleotide sequence ID" value="NZ_CP035758.1"/>
</dbReference>
<dbReference type="Gene3D" id="1.10.1740.10">
    <property type="match status" value="1"/>
</dbReference>
<dbReference type="KEGG" id="kbs:EPA93_23105"/>
<dbReference type="NCBIfam" id="TIGR02937">
    <property type="entry name" value="sigma70-ECF"/>
    <property type="match status" value="1"/>
</dbReference>
<protein>
    <submittedName>
        <fullName evidence="8">Sigma-70 family RNA polymerase sigma factor</fullName>
    </submittedName>
</protein>
<dbReference type="SUPFAM" id="SSF88946">
    <property type="entry name" value="Sigma2 domain of RNA polymerase sigma factors"/>
    <property type="match status" value="1"/>
</dbReference>
<evidence type="ECO:0000256" key="2">
    <source>
        <dbReference type="ARBA" id="ARBA00023015"/>
    </source>
</evidence>
<proteinExistence type="inferred from homology"/>
<dbReference type="GO" id="GO:0016987">
    <property type="term" value="F:sigma factor activity"/>
    <property type="evidence" value="ECO:0007669"/>
    <property type="project" value="UniProtKB-KW"/>
</dbReference>
<feature type="domain" description="RNA polymerase sigma factor 70 region 4 type 2" evidence="7">
    <location>
        <begin position="142"/>
        <end position="194"/>
    </location>
</feature>
<reference evidence="8 9" key="1">
    <citation type="submission" date="2019-01" db="EMBL/GenBank/DDBJ databases">
        <title>Ktedonosporobacter rubrisoli SCAWS-G2.</title>
        <authorList>
            <person name="Huang Y."/>
            <person name="Yan B."/>
        </authorList>
    </citation>
    <scope>NUCLEOTIDE SEQUENCE [LARGE SCALE GENOMIC DNA]</scope>
    <source>
        <strain evidence="8 9">SCAWS-G2</strain>
    </source>
</reference>
<dbReference type="Proteomes" id="UP000290365">
    <property type="component" value="Chromosome"/>
</dbReference>
<dbReference type="GO" id="GO:0006352">
    <property type="term" value="P:DNA-templated transcription initiation"/>
    <property type="evidence" value="ECO:0007669"/>
    <property type="project" value="InterPro"/>
</dbReference>
<dbReference type="InterPro" id="IPR013325">
    <property type="entry name" value="RNA_pol_sigma_r2"/>
</dbReference>
<keyword evidence="9" id="KW-1185">Reference proteome</keyword>
<evidence type="ECO:0000256" key="1">
    <source>
        <dbReference type="ARBA" id="ARBA00010641"/>
    </source>
</evidence>
<evidence type="ECO:0000313" key="9">
    <source>
        <dbReference type="Proteomes" id="UP000290365"/>
    </source>
</evidence>
<evidence type="ECO:0000259" key="6">
    <source>
        <dbReference type="Pfam" id="PF04542"/>
    </source>
</evidence>
<evidence type="ECO:0000256" key="3">
    <source>
        <dbReference type="ARBA" id="ARBA00023082"/>
    </source>
</evidence>
<organism evidence="8 9">
    <name type="scientific">Ktedonosporobacter rubrisoli</name>
    <dbReference type="NCBI Taxonomy" id="2509675"/>
    <lineage>
        <taxon>Bacteria</taxon>
        <taxon>Bacillati</taxon>
        <taxon>Chloroflexota</taxon>
        <taxon>Ktedonobacteria</taxon>
        <taxon>Ktedonobacterales</taxon>
        <taxon>Ktedonosporobacteraceae</taxon>
        <taxon>Ktedonosporobacter</taxon>
    </lineage>
</organism>
<dbReference type="InterPro" id="IPR013249">
    <property type="entry name" value="RNA_pol_sigma70_r4_t2"/>
</dbReference>
<evidence type="ECO:0000313" key="8">
    <source>
        <dbReference type="EMBL" id="QBD78712.1"/>
    </source>
</evidence>
<comment type="similarity">
    <text evidence="1">Belongs to the sigma-70 factor family. ECF subfamily.</text>
</comment>
<dbReference type="Pfam" id="PF08281">
    <property type="entry name" value="Sigma70_r4_2"/>
    <property type="match status" value="1"/>
</dbReference>
<dbReference type="PANTHER" id="PTHR43133">
    <property type="entry name" value="RNA POLYMERASE ECF-TYPE SIGMA FACTO"/>
    <property type="match status" value="1"/>
</dbReference>
<feature type="domain" description="RNA polymerase sigma-70 region 2" evidence="6">
    <location>
        <begin position="34"/>
        <end position="101"/>
    </location>
</feature>
<evidence type="ECO:0000259" key="7">
    <source>
        <dbReference type="Pfam" id="PF08281"/>
    </source>
</evidence>
<accession>A0A4P6JTV2</accession>
<evidence type="ECO:0000256" key="4">
    <source>
        <dbReference type="ARBA" id="ARBA00023125"/>
    </source>
</evidence>
<name>A0A4P6JTV2_KTERU</name>
<keyword evidence="5" id="KW-0804">Transcription</keyword>
<gene>
    <name evidence="8" type="ORF">EPA93_23105</name>
</gene>
<keyword evidence="2" id="KW-0805">Transcription regulation</keyword>
<dbReference type="SUPFAM" id="SSF88659">
    <property type="entry name" value="Sigma3 and sigma4 domains of RNA polymerase sigma factors"/>
    <property type="match status" value="1"/>
</dbReference>
<dbReference type="AlphaFoldDB" id="A0A4P6JTV2"/>
<dbReference type="PANTHER" id="PTHR43133:SF8">
    <property type="entry name" value="RNA POLYMERASE SIGMA FACTOR HI_1459-RELATED"/>
    <property type="match status" value="1"/>
</dbReference>
<dbReference type="InterPro" id="IPR013324">
    <property type="entry name" value="RNA_pol_sigma_r3/r4-like"/>
</dbReference>
<dbReference type="GO" id="GO:0003677">
    <property type="term" value="F:DNA binding"/>
    <property type="evidence" value="ECO:0007669"/>
    <property type="project" value="UniProtKB-KW"/>
</dbReference>
<keyword evidence="4" id="KW-0238">DNA-binding</keyword>
<dbReference type="InterPro" id="IPR014284">
    <property type="entry name" value="RNA_pol_sigma-70_dom"/>
</dbReference>
<dbReference type="InterPro" id="IPR039425">
    <property type="entry name" value="RNA_pol_sigma-70-like"/>
</dbReference>
<dbReference type="InterPro" id="IPR036388">
    <property type="entry name" value="WH-like_DNA-bd_sf"/>
</dbReference>